<dbReference type="InterPro" id="IPR012340">
    <property type="entry name" value="NA-bd_OB-fold"/>
</dbReference>
<dbReference type="OrthoDB" id="364669at2759"/>
<dbReference type="Pfam" id="PF00575">
    <property type="entry name" value="S1"/>
    <property type="match status" value="1"/>
</dbReference>
<dbReference type="GO" id="GO:0003676">
    <property type="term" value="F:nucleic acid binding"/>
    <property type="evidence" value="ECO:0007669"/>
    <property type="project" value="InterPro"/>
</dbReference>
<organism evidence="2 3">
    <name type="scientific">Theileria equi strain WA</name>
    <dbReference type="NCBI Taxonomy" id="1537102"/>
    <lineage>
        <taxon>Eukaryota</taxon>
        <taxon>Sar</taxon>
        <taxon>Alveolata</taxon>
        <taxon>Apicomplexa</taxon>
        <taxon>Aconoidasida</taxon>
        <taxon>Piroplasmida</taxon>
        <taxon>Theileriidae</taxon>
        <taxon>Theileria</taxon>
    </lineage>
</organism>
<dbReference type="VEuPathDB" id="PiroplasmaDB:BEWA_007270"/>
<dbReference type="PROSITE" id="PS50126">
    <property type="entry name" value="S1"/>
    <property type="match status" value="1"/>
</dbReference>
<gene>
    <name evidence="2" type="ORF">BEWA_007270</name>
</gene>
<keyword evidence="3" id="KW-1185">Reference proteome</keyword>
<dbReference type="Gene3D" id="2.40.50.140">
    <property type="entry name" value="Nucleic acid-binding proteins"/>
    <property type="match status" value="1"/>
</dbReference>
<dbReference type="EMBL" id="CP001670">
    <property type="protein sequence ID" value="AFZ81318.1"/>
    <property type="molecule type" value="Genomic_DNA"/>
</dbReference>
<evidence type="ECO:0000313" key="2">
    <source>
        <dbReference type="EMBL" id="AFZ81318.1"/>
    </source>
</evidence>
<dbReference type="SUPFAM" id="SSF50249">
    <property type="entry name" value="Nucleic acid-binding proteins"/>
    <property type="match status" value="1"/>
</dbReference>
<feature type="domain" description="S1 motif" evidence="1">
    <location>
        <begin position="117"/>
        <end position="183"/>
    </location>
</feature>
<sequence>MSKFEEIFSQYEQNNIFNVKVLQRYSRGVLVQYTEDFSSFNDNSLSFKNVHDLDNLGWVPINELCGEYKNYNELISRNLVGKTIPVLYDHYDSNNNIPILSNSHAVRKLMLLYLNPGDVVKGRVIRSDKNLALVRIGDIIAFLPVSDMSEDTYQQHLNGYSYDIPAVVTAVDVNKEYVQLSTKTLSKVTVEQLSNVNSYIKKYRKYKDNIETYNMSEHSRGHLESKRERALDYSGIEIMGLSQHKGPSSLRSATTIARTYHEENKHKKWNLLDDNFLEDDVLHAFDTKRWQLYKQDNWVDLPEIEQMVFNRGYNNNDEVCYYKSKGYEFYTLNTFI</sequence>
<dbReference type="KEGG" id="beq:BEWA_007270"/>
<dbReference type="InterPro" id="IPR003029">
    <property type="entry name" value="S1_domain"/>
</dbReference>
<dbReference type="SMART" id="SM00316">
    <property type="entry name" value="S1"/>
    <property type="match status" value="1"/>
</dbReference>
<evidence type="ECO:0000259" key="1">
    <source>
        <dbReference type="PROSITE" id="PS50126"/>
    </source>
</evidence>
<accession>L0B1D4</accession>
<dbReference type="AlphaFoldDB" id="L0B1D4"/>
<evidence type="ECO:0000313" key="3">
    <source>
        <dbReference type="Proteomes" id="UP000031512"/>
    </source>
</evidence>
<protein>
    <submittedName>
        <fullName evidence="2">S1 RNA binding domain-containing protein</fullName>
    </submittedName>
</protein>
<dbReference type="eggNOG" id="ENOG502QXEA">
    <property type="taxonomic scope" value="Eukaryota"/>
</dbReference>
<dbReference type="GeneID" id="15805709"/>
<reference evidence="2 3" key="1">
    <citation type="journal article" date="2012" name="BMC Genomics">
        <title>Comparative genomic analysis and phylogenetic position of Theileria equi.</title>
        <authorList>
            <person name="Kappmeyer L.S."/>
            <person name="Thiagarajan M."/>
            <person name="Herndon D.R."/>
            <person name="Ramsay J.D."/>
            <person name="Caler E."/>
            <person name="Djikeng A."/>
            <person name="Gillespie J.J."/>
            <person name="Lau A.O."/>
            <person name="Roalson E.H."/>
            <person name="Silva J.C."/>
            <person name="Silva M.G."/>
            <person name="Suarez C.E."/>
            <person name="Ueti M.W."/>
            <person name="Nene V.M."/>
            <person name="Mealey R.H."/>
            <person name="Knowles D.P."/>
            <person name="Brayton K.A."/>
        </authorList>
    </citation>
    <scope>NUCLEOTIDE SEQUENCE [LARGE SCALE GENOMIC DNA]</scope>
    <source>
        <strain evidence="2 3">WA</strain>
    </source>
</reference>
<dbReference type="Proteomes" id="UP000031512">
    <property type="component" value="Chromosome 3"/>
</dbReference>
<proteinExistence type="predicted"/>
<dbReference type="STRING" id="1537102.L0B1D4"/>
<name>L0B1D4_THEEQ</name>
<dbReference type="RefSeq" id="XP_004830984.1">
    <property type="nucleotide sequence ID" value="XM_004830927.1"/>
</dbReference>